<comment type="similarity">
    <text evidence="1">Belongs to the vitamin-B12 dependent methionine synthase family.</text>
</comment>
<gene>
    <name evidence="11" type="ORF">ATANTOWER_019874</name>
</gene>
<evidence type="ECO:0000256" key="8">
    <source>
        <dbReference type="PROSITE-ProRule" id="PRU00333"/>
    </source>
</evidence>
<dbReference type="InterPro" id="IPR050554">
    <property type="entry name" value="Met_Synthase/Corrinoid"/>
</dbReference>
<evidence type="ECO:0000256" key="1">
    <source>
        <dbReference type="ARBA" id="ARBA00010398"/>
    </source>
</evidence>
<keyword evidence="2" id="KW-0489">Methyltransferase</keyword>
<evidence type="ECO:0000256" key="5">
    <source>
        <dbReference type="ARBA" id="ARBA00022723"/>
    </source>
</evidence>
<dbReference type="Proteomes" id="UP001345963">
    <property type="component" value="Unassembled WGS sequence"/>
</dbReference>
<feature type="compositionally biased region" description="Polar residues" evidence="9">
    <location>
        <begin position="22"/>
        <end position="32"/>
    </location>
</feature>
<accession>A0ABU7ARQ2</accession>
<organism evidence="11 12">
    <name type="scientific">Ataeniobius toweri</name>
    <dbReference type="NCBI Taxonomy" id="208326"/>
    <lineage>
        <taxon>Eukaryota</taxon>
        <taxon>Metazoa</taxon>
        <taxon>Chordata</taxon>
        <taxon>Craniata</taxon>
        <taxon>Vertebrata</taxon>
        <taxon>Euteleostomi</taxon>
        <taxon>Actinopterygii</taxon>
        <taxon>Neopterygii</taxon>
        <taxon>Teleostei</taxon>
        <taxon>Neoteleostei</taxon>
        <taxon>Acanthomorphata</taxon>
        <taxon>Ovalentaria</taxon>
        <taxon>Atherinomorphae</taxon>
        <taxon>Cyprinodontiformes</taxon>
        <taxon>Goodeidae</taxon>
        <taxon>Ataeniobius</taxon>
    </lineage>
</organism>
<evidence type="ECO:0000313" key="12">
    <source>
        <dbReference type="Proteomes" id="UP001345963"/>
    </source>
</evidence>
<reference evidence="11 12" key="1">
    <citation type="submission" date="2021-07" db="EMBL/GenBank/DDBJ databases">
        <authorList>
            <person name="Palmer J.M."/>
        </authorList>
    </citation>
    <scope>NUCLEOTIDE SEQUENCE [LARGE SCALE GENOMIC DNA]</scope>
    <source>
        <strain evidence="11 12">AT_MEX2019</strain>
        <tissue evidence="11">Muscle</tissue>
    </source>
</reference>
<dbReference type="Gene3D" id="3.20.20.330">
    <property type="entry name" value="Homocysteine-binding-like domain"/>
    <property type="match status" value="1"/>
</dbReference>
<protein>
    <recommendedName>
        <fullName evidence="10">Hcy-binding domain-containing protein</fullName>
    </recommendedName>
</protein>
<keyword evidence="3" id="KW-0808">Transferase</keyword>
<evidence type="ECO:0000256" key="7">
    <source>
        <dbReference type="ARBA" id="ARBA00034478"/>
    </source>
</evidence>
<comment type="caution">
    <text evidence="8">Lacks conserved residue(s) required for the propagation of feature annotation.</text>
</comment>
<evidence type="ECO:0000259" key="10">
    <source>
        <dbReference type="PROSITE" id="PS50970"/>
    </source>
</evidence>
<keyword evidence="6" id="KW-0170">Cobalt</keyword>
<name>A0ABU7ARQ2_9TELE</name>
<feature type="compositionally biased region" description="Polar residues" evidence="9">
    <location>
        <begin position="1"/>
        <end position="12"/>
    </location>
</feature>
<dbReference type="PANTHER" id="PTHR45833">
    <property type="entry name" value="METHIONINE SYNTHASE"/>
    <property type="match status" value="1"/>
</dbReference>
<evidence type="ECO:0000256" key="4">
    <source>
        <dbReference type="ARBA" id="ARBA00022691"/>
    </source>
</evidence>
<keyword evidence="4" id="KW-0949">S-adenosyl-L-methionine</keyword>
<evidence type="ECO:0000256" key="9">
    <source>
        <dbReference type="SAM" id="MobiDB-lite"/>
    </source>
</evidence>
<evidence type="ECO:0000256" key="6">
    <source>
        <dbReference type="ARBA" id="ARBA00023285"/>
    </source>
</evidence>
<dbReference type="PROSITE" id="PS50970">
    <property type="entry name" value="HCY"/>
    <property type="match status" value="1"/>
</dbReference>
<comment type="caution">
    <text evidence="11">The sequence shown here is derived from an EMBL/GenBank/DDBJ whole genome shotgun (WGS) entry which is preliminary data.</text>
</comment>
<dbReference type="Pfam" id="PF02574">
    <property type="entry name" value="S-methyl_trans"/>
    <property type="match status" value="1"/>
</dbReference>
<proteinExistence type="inferred from homology"/>
<feature type="domain" description="Hcy-binding" evidence="10">
    <location>
        <begin position="56"/>
        <end position="154"/>
    </location>
</feature>
<evidence type="ECO:0000256" key="3">
    <source>
        <dbReference type="ARBA" id="ARBA00022679"/>
    </source>
</evidence>
<dbReference type="PANTHER" id="PTHR45833:SF1">
    <property type="entry name" value="METHIONINE SYNTHASE"/>
    <property type="match status" value="1"/>
</dbReference>
<dbReference type="InterPro" id="IPR036589">
    <property type="entry name" value="HCY_dom_sf"/>
</dbReference>
<keyword evidence="12" id="KW-1185">Reference proteome</keyword>
<feature type="region of interest" description="Disordered" evidence="9">
    <location>
        <begin position="1"/>
        <end position="35"/>
    </location>
</feature>
<dbReference type="SUPFAM" id="SSF82282">
    <property type="entry name" value="Homocysteine S-methyltransferase"/>
    <property type="match status" value="1"/>
</dbReference>
<dbReference type="InterPro" id="IPR003726">
    <property type="entry name" value="HCY_dom"/>
</dbReference>
<evidence type="ECO:0000256" key="2">
    <source>
        <dbReference type="ARBA" id="ARBA00022603"/>
    </source>
</evidence>
<comment type="pathway">
    <text evidence="7">Amino-acid biosynthesis; L-methionine biosynthesis via de novo pathway.</text>
</comment>
<sequence>MVPANPASTATHGEQPAGHAEQQVQPLGSTEIPSPGAGAYLQLSLGERTGCSSPLESELQGLLQERIMVLDGGMGTMIQQENLEEEDFRGEEFKDHPLHLKGNNDLLSITQPAIIYKIHKEYLQAGADIIETNTFSSTSVAQADYGLEHLVRPL</sequence>
<keyword evidence="5" id="KW-0479">Metal-binding</keyword>
<dbReference type="EMBL" id="JAHUTI010023848">
    <property type="protein sequence ID" value="MED6240359.1"/>
    <property type="molecule type" value="Genomic_DNA"/>
</dbReference>
<evidence type="ECO:0000313" key="11">
    <source>
        <dbReference type="EMBL" id="MED6240359.1"/>
    </source>
</evidence>